<evidence type="ECO:0000313" key="3">
    <source>
        <dbReference type="Proteomes" id="UP000494040"/>
    </source>
</evidence>
<dbReference type="Proteomes" id="UP000494040">
    <property type="component" value="Unassembled WGS sequence"/>
</dbReference>
<dbReference type="KEGG" id="clec:106669527"/>
<feature type="region of interest" description="Disordered" evidence="1">
    <location>
        <begin position="1"/>
        <end position="36"/>
    </location>
</feature>
<dbReference type="RefSeq" id="XP_024084366.1">
    <property type="nucleotide sequence ID" value="XM_024228598.1"/>
</dbReference>
<accession>A0A8I6SPT2</accession>
<dbReference type="EnsemblMetazoa" id="XM_024228598.1">
    <property type="protein sequence ID" value="XP_024084366.1"/>
    <property type="gene ID" value="LOC106669527"/>
</dbReference>
<sequence>MGGTAKQKKLEREHCENQPAPKQHYGNVVGGIDDDMHPNTGPHAWIRRRPMLPIHMLFSNNENSVQKALMRFPGCKVTISLGGRVGPNRVGRVIYGGIGP</sequence>
<dbReference type="AlphaFoldDB" id="A0A8I6SPT2"/>
<reference evidence="2" key="1">
    <citation type="submission" date="2022-01" db="UniProtKB">
        <authorList>
            <consortium name="EnsemblMetazoa"/>
        </authorList>
    </citation>
    <scope>IDENTIFICATION</scope>
</reference>
<proteinExistence type="predicted"/>
<protein>
    <submittedName>
        <fullName evidence="2">Uncharacterized protein</fullName>
    </submittedName>
</protein>
<evidence type="ECO:0000313" key="2">
    <source>
        <dbReference type="EnsemblMetazoa" id="XP_024084366.1"/>
    </source>
</evidence>
<evidence type="ECO:0000256" key="1">
    <source>
        <dbReference type="SAM" id="MobiDB-lite"/>
    </source>
</evidence>
<name>A0A8I6SPT2_CIMLE</name>
<organism evidence="2 3">
    <name type="scientific">Cimex lectularius</name>
    <name type="common">Bed bug</name>
    <name type="synonym">Acanthia lectularia</name>
    <dbReference type="NCBI Taxonomy" id="79782"/>
    <lineage>
        <taxon>Eukaryota</taxon>
        <taxon>Metazoa</taxon>
        <taxon>Ecdysozoa</taxon>
        <taxon>Arthropoda</taxon>
        <taxon>Hexapoda</taxon>
        <taxon>Insecta</taxon>
        <taxon>Pterygota</taxon>
        <taxon>Neoptera</taxon>
        <taxon>Paraneoptera</taxon>
        <taxon>Hemiptera</taxon>
        <taxon>Heteroptera</taxon>
        <taxon>Panheteroptera</taxon>
        <taxon>Cimicomorpha</taxon>
        <taxon>Cimicidae</taxon>
        <taxon>Cimex</taxon>
    </lineage>
</organism>
<dbReference type="GeneID" id="106669527"/>
<keyword evidence="3" id="KW-1185">Reference proteome</keyword>